<dbReference type="PANTHER" id="PTHR36930:SF1">
    <property type="entry name" value="MOSC DOMAIN-CONTAINING PROTEIN"/>
    <property type="match status" value="1"/>
</dbReference>
<gene>
    <name evidence="2" type="ORF">GCM10022233_61100</name>
</gene>
<dbReference type="Proteomes" id="UP001499984">
    <property type="component" value="Unassembled WGS sequence"/>
</dbReference>
<proteinExistence type="predicted"/>
<dbReference type="InterPro" id="IPR011037">
    <property type="entry name" value="Pyrv_Knase-like_insert_dom_sf"/>
</dbReference>
<accession>A0ABP7VW76</accession>
<comment type="caution">
    <text evidence="2">The sequence shown here is derived from an EMBL/GenBank/DDBJ whole genome shotgun (WGS) entry which is preliminary data.</text>
</comment>
<dbReference type="Pfam" id="PF03473">
    <property type="entry name" value="MOSC"/>
    <property type="match status" value="1"/>
</dbReference>
<sequence length="180" mass="19205">MGGTVAAVSSNGTYSFTKPNRESITLIAGFGVEGDVHAGATVKHRFRMRKDPSQPNLRQVHLIHAELFDEVRTAGFEVGAGELGENITTRGIDLLGLPTGTLLRLGDEAVVEVTGLRNPCAQIDGFHKGLMKQVVGRDDEGRTRFKSGIMSVVVSGGPVRAGDPIDVELPDGPHRPLEIV</sequence>
<dbReference type="PANTHER" id="PTHR36930">
    <property type="entry name" value="METAL-SULFUR CLUSTER BIOSYNTHESIS PROTEINS YUAD-RELATED"/>
    <property type="match status" value="1"/>
</dbReference>
<keyword evidence="3" id="KW-1185">Reference proteome</keyword>
<organism evidence="2 3">
    <name type="scientific">Streptomyces shaanxiensis</name>
    <dbReference type="NCBI Taxonomy" id="653357"/>
    <lineage>
        <taxon>Bacteria</taxon>
        <taxon>Bacillati</taxon>
        <taxon>Actinomycetota</taxon>
        <taxon>Actinomycetes</taxon>
        <taxon>Kitasatosporales</taxon>
        <taxon>Streptomycetaceae</taxon>
        <taxon>Streptomyces</taxon>
    </lineage>
</organism>
<dbReference type="PROSITE" id="PS51340">
    <property type="entry name" value="MOSC"/>
    <property type="match status" value="1"/>
</dbReference>
<protein>
    <submittedName>
        <fullName evidence="2">MOSC domain-containing protein</fullName>
    </submittedName>
</protein>
<feature type="domain" description="MOSC" evidence="1">
    <location>
        <begin position="18"/>
        <end position="168"/>
    </location>
</feature>
<evidence type="ECO:0000313" key="2">
    <source>
        <dbReference type="EMBL" id="GAA4074837.1"/>
    </source>
</evidence>
<dbReference type="EMBL" id="BAAAZY010000018">
    <property type="protein sequence ID" value="GAA4074837.1"/>
    <property type="molecule type" value="Genomic_DNA"/>
</dbReference>
<dbReference type="SUPFAM" id="SSF50800">
    <property type="entry name" value="PK beta-barrel domain-like"/>
    <property type="match status" value="1"/>
</dbReference>
<dbReference type="RefSeq" id="WP_345017471.1">
    <property type="nucleotide sequence ID" value="NZ_BAAAZY010000018.1"/>
</dbReference>
<name>A0ABP7VW76_9ACTN</name>
<reference evidence="3" key="1">
    <citation type="journal article" date="2019" name="Int. J. Syst. Evol. Microbiol.">
        <title>The Global Catalogue of Microorganisms (GCM) 10K type strain sequencing project: providing services to taxonomists for standard genome sequencing and annotation.</title>
        <authorList>
            <consortium name="The Broad Institute Genomics Platform"/>
            <consortium name="The Broad Institute Genome Sequencing Center for Infectious Disease"/>
            <person name="Wu L."/>
            <person name="Ma J."/>
        </authorList>
    </citation>
    <scope>NUCLEOTIDE SEQUENCE [LARGE SCALE GENOMIC DNA]</scope>
    <source>
        <strain evidence="3">JCM 16925</strain>
    </source>
</reference>
<dbReference type="InterPro" id="IPR005302">
    <property type="entry name" value="MoCF_Sase_C"/>
</dbReference>
<evidence type="ECO:0000313" key="3">
    <source>
        <dbReference type="Proteomes" id="UP001499984"/>
    </source>
</evidence>
<dbReference type="InterPro" id="IPR052716">
    <property type="entry name" value="MOSC_domain"/>
</dbReference>
<evidence type="ECO:0000259" key="1">
    <source>
        <dbReference type="PROSITE" id="PS51340"/>
    </source>
</evidence>
<dbReference type="Gene3D" id="2.40.33.20">
    <property type="entry name" value="PK beta-barrel domain-like"/>
    <property type="match status" value="1"/>
</dbReference>